<dbReference type="EC" id="2.4.-.-" evidence="3"/>
<dbReference type="InterPro" id="IPR028098">
    <property type="entry name" value="Glyco_trans_4-like_N"/>
</dbReference>
<evidence type="ECO:0000313" key="3">
    <source>
        <dbReference type="EMBL" id="WED67342.1"/>
    </source>
</evidence>
<dbReference type="SUPFAM" id="SSF53756">
    <property type="entry name" value="UDP-Glycosyltransferase/glycogen phosphorylase"/>
    <property type="match status" value="1"/>
</dbReference>
<evidence type="ECO:0000259" key="1">
    <source>
        <dbReference type="Pfam" id="PF00534"/>
    </source>
</evidence>
<dbReference type="AlphaFoldDB" id="A0AAF0CSP2"/>
<keyword evidence="3" id="KW-0808">Transferase</keyword>
<feature type="domain" description="Glycosyltransferase subfamily 4-like N-terminal" evidence="2">
    <location>
        <begin position="15"/>
        <end position="163"/>
    </location>
</feature>
<dbReference type="GO" id="GO:0016758">
    <property type="term" value="F:hexosyltransferase activity"/>
    <property type="evidence" value="ECO:0007669"/>
    <property type="project" value="TreeGrafter"/>
</dbReference>
<keyword evidence="4" id="KW-1185">Reference proteome</keyword>
<dbReference type="Gene3D" id="3.40.50.2000">
    <property type="entry name" value="Glycogen Phosphorylase B"/>
    <property type="match status" value="2"/>
</dbReference>
<keyword evidence="3" id="KW-0328">Glycosyltransferase</keyword>
<dbReference type="InterPro" id="IPR050194">
    <property type="entry name" value="Glycosyltransferase_grp1"/>
</dbReference>
<name>A0AAF0CSP2_9BACT</name>
<evidence type="ECO:0000259" key="2">
    <source>
        <dbReference type="Pfam" id="PF13579"/>
    </source>
</evidence>
<proteinExistence type="predicted"/>
<dbReference type="RefSeq" id="WP_330928082.1">
    <property type="nucleotide sequence ID" value="NZ_CP119075.1"/>
</dbReference>
<dbReference type="EMBL" id="CP119075">
    <property type="protein sequence ID" value="WED67342.1"/>
    <property type="molecule type" value="Genomic_DNA"/>
</dbReference>
<dbReference type="Pfam" id="PF00534">
    <property type="entry name" value="Glycos_transf_1"/>
    <property type="match status" value="1"/>
</dbReference>
<feature type="domain" description="Glycosyl transferase family 1" evidence="1">
    <location>
        <begin position="193"/>
        <end position="336"/>
    </location>
</feature>
<gene>
    <name evidence="3" type="ORF">PXH66_10825</name>
</gene>
<protein>
    <submittedName>
        <fullName evidence="3">Glycosyltransferase</fullName>
        <ecNumber evidence="3">2.4.-.-</ecNumber>
    </submittedName>
</protein>
<organism evidence="3 4">
    <name type="scientific">Synoicihabitans lomoniglobus</name>
    <dbReference type="NCBI Taxonomy" id="2909285"/>
    <lineage>
        <taxon>Bacteria</taxon>
        <taxon>Pseudomonadati</taxon>
        <taxon>Verrucomicrobiota</taxon>
        <taxon>Opitutia</taxon>
        <taxon>Opitutales</taxon>
        <taxon>Opitutaceae</taxon>
        <taxon>Synoicihabitans</taxon>
    </lineage>
</organism>
<dbReference type="InterPro" id="IPR001296">
    <property type="entry name" value="Glyco_trans_1"/>
</dbReference>
<dbReference type="Proteomes" id="UP001218638">
    <property type="component" value="Chromosome"/>
</dbReference>
<dbReference type="PANTHER" id="PTHR45947:SF3">
    <property type="entry name" value="SULFOQUINOVOSYL TRANSFERASE SQD2"/>
    <property type="match status" value="1"/>
</dbReference>
<accession>A0AAF0CSP2</accession>
<dbReference type="PANTHER" id="PTHR45947">
    <property type="entry name" value="SULFOQUINOVOSYL TRANSFERASE SQD2"/>
    <property type="match status" value="1"/>
</dbReference>
<sequence length="377" mass="42224">MRIAHIVASLASRHGGPSRSVRELARAQARLDHEVEILVTGAAPSTEENENVTVRTFHRDIPQFACPSRQMSRFLHHSDYEVVHAHGVWLRPLHYAHHFSRTHAVPLVLAPRGMMTPWAWSHHRRRKQVARVLIHPGALEAVTGWHTTSEAETLEIKALGFQQPSCLASNGVALPTANQREESKAYWTPKAASLQGRRVALFYSRFHRKKRVLELINLWCQAPRPGWALLIVGIDDEYTIDTVRDHVTSQQKPDDFIMVCNGDGAPPPFGVADLFLLPSHSENFGLVVAESLAHAVPVLVTDGTPWQDVHVHAAGWCVGWAEFAGTLKSALALTTDELRNAGERGQAWVTQAFTWKKPAARLIEFYQELITSHRDLK</sequence>
<dbReference type="Pfam" id="PF13579">
    <property type="entry name" value="Glyco_trans_4_4"/>
    <property type="match status" value="1"/>
</dbReference>
<reference evidence="3" key="1">
    <citation type="submission" date="2023-03" db="EMBL/GenBank/DDBJ databases">
        <title>Lomoglobus Profundus gen. nov., sp. nov., a novel member of the phylum Verrucomicrobia, isolated from deep-marine sediment of South China Sea.</title>
        <authorList>
            <person name="Ahmad T."/>
            <person name="Ishaq S.E."/>
            <person name="Wang F."/>
        </authorList>
    </citation>
    <scope>NUCLEOTIDE SEQUENCE</scope>
    <source>
        <strain evidence="3">LMO-M01</strain>
    </source>
</reference>
<evidence type="ECO:0000313" key="4">
    <source>
        <dbReference type="Proteomes" id="UP001218638"/>
    </source>
</evidence>
<dbReference type="KEGG" id="slom:PXH66_10825"/>